<gene>
    <name evidence="1" type="primary">ORF200384</name>
</gene>
<sequence>MLRSLPHYSVVKTVRELLFLYLVLVTNRAIKYISSGHDCMVPRNWKSYLVETTISVPHSPQVH</sequence>
<dbReference type="AlphaFoldDB" id="A0A0B7BN62"/>
<dbReference type="EMBL" id="HACG01047482">
    <property type="protein sequence ID" value="CEK94347.1"/>
    <property type="molecule type" value="Transcribed_RNA"/>
</dbReference>
<proteinExistence type="predicted"/>
<reference evidence="1" key="1">
    <citation type="submission" date="2014-12" db="EMBL/GenBank/DDBJ databases">
        <title>Insight into the proteome of Arion vulgaris.</title>
        <authorList>
            <person name="Aradska J."/>
            <person name="Bulat T."/>
            <person name="Smidak R."/>
            <person name="Sarate P."/>
            <person name="Gangsoo J."/>
            <person name="Sialana F."/>
            <person name="Bilban M."/>
            <person name="Lubec G."/>
        </authorList>
    </citation>
    <scope>NUCLEOTIDE SEQUENCE</scope>
    <source>
        <tissue evidence="1">Skin</tissue>
    </source>
</reference>
<name>A0A0B7BN62_9EUPU</name>
<accession>A0A0B7BN62</accession>
<organism evidence="1">
    <name type="scientific">Arion vulgaris</name>
    <dbReference type="NCBI Taxonomy" id="1028688"/>
    <lineage>
        <taxon>Eukaryota</taxon>
        <taxon>Metazoa</taxon>
        <taxon>Spiralia</taxon>
        <taxon>Lophotrochozoa</taxon>
        <taxon>Mollusca</taxon>
        <taxon>Gastropoda</taxon>
        <taxon>Heterobranchia</taxon>
        <taxon>Euthyneura</taxon>
        <taxon>Panpulmonata</taxon>
        <taxon>Eupulmonata</taxon>
        <taxon>Stylommatophora</taxon>
        <taxon>Helicina</taxon>
        <taxon>Arionoidea</taxon>
        <taxon>Arionidae</taxon>
        <taxon>Arion</taxon>
    </lineage>
</organism>
<protein>
    <submittedName>
        <fullName evidence="1">Uncharacterized protein</fullName>
    </submittedName>
</protein>
<evidence type="ECO:0000313" key="1">
    <source>
        <dbReference type="EMBL" id="CEK94347.1"/>
    </source>
</evidence>